<feature type="transmembrane region" description="Helical" evidence="1">
    <location>
        <begin position="32"/>
        <end position="53"/>
    </location>
</feature>
<accession>A0A3S4J7I0</accession>
<protein>
    <submittedName>
        <fullName evidence="2">Uncharacterized protein</fullName>
    </submittedName>
</protein>
<dbReference type="EMBL" id="LR134204">
    <property type="protein sequence ID" value="VEB94253.1"/>
    <property type="molecule type" value="Genomic_DNA"/>
</dbReference>
<dbReference type="AlphaFoldDB" id="A0A3S4J7I0"/>
<organism evidence="2 3">
    <name type="scientific">Citrobacter koseri</name>
    <name type="common">Citrobacter diversus</name>
    <dbReference type="NCBI Taxonomy" id="545"/>
    <lineage>
        <taxon>Bacteria</taxon>
        <taxon>Pseudomonadati</taxon>
        <taxon>Pseudomonadota</taxon>
        <taxon>Gammaproteobacteria</taxon>
        <taxon>Enterobacterales</taxon>
        <taxon>Enterobacteriaceae</taxon>
        <taxon>Citrobacter</taxon>
    </lineage>
</organism>
<sequence length="150" mass="16859">MERNLKPLIVLALFVFIFFGLLDFFWKTPMLAFGAISLILTVLAGTNYVAINLQKLVWKKGKEPIDIWTICSVTISVVAIPFAYVYGGASGLETVIYGILVVCLSIIVCWDTKNGKNNNNEIKKYIEISEINESEKEIVVTTRIRKQKAP</sequence>
<feature type="transmembrane region" description="Helical" evidence="1">
    <location>
        <begin position="92"/>
        <end position="110"/>
    </location>
</feature>
<keyword evidence="1" id="KW-1133">Transmembrane helix</keyword>
<evidence type="ECO:0000313" key="2">
    <source>
        <dbReference type="EMBL" id="VEB94253.1"/>
    </source>
</evidence>
<dbReference type="RefSeq" id="WP_153258322.1">
    <property type="nucleotide sequence ID" value="NZ_JADVFF010000002.1"/>
</dbReference>
<reference evidence="2 3" key="1">
    <citation type="submission" date="2018-12" db="EMBL/GenBank/DDBJ databases">
        <authorList>
            <consortium name="Pathogen Informatics"/>
        </authorList>
    </citation>
    <scope>NUCLEOTIDE SEQUENCE [LARGE SCALE GENOMIC DNA]</scope>
    <source>
        <strain evidence="2 3">NCTC11075</strain>
    </source>
</reference>
<proteinExistence type="predicted"/>
<name>A0A3S4J7I0_CITKO</name>
<gene>
    <name evidence="2" type="ORF">NCTC11075_05169</name>
</gene>
<feature type="transmembrane region" description="Helical" evidence="1">
    <location>
        <begin position="7"/>
        <end position="26"/>
    </location>
</feature>
<evidence type="ECO:0000256" key="1">
    <source>
        <dbReference type="SAM" id="Phobius"/>
    </source>
</evidence>
<feature type="transmembrane region" description="Helical" evidence="1">
    <location>
        <begin position="65"/>
        <end position="86"/>
    </location>
</feature>
<evidence type="ECO:0000313" key="3">
    <source>
        <dbReference type="Proteomes" id="UP000270272"/>
    </source>
</evidence>
<dbReference type="Proteomes" id="UP000270272">
    <property type="component" value="Chromosome"/>
</dbReference>
<keyword evidence="1" id="KW-0812">Transmembrane</keyword>
<keyword evidence="1" id="KW-0472">Membrane</keyword>